<sequence>MNDTLARVSSPLPTSKANKYNSQFSHSNSSDKLFLKSDCFGLGSFISSYDLEPEVGDLIQIDRVLYTDWALFVGNGNVVHVSGVDKDNNEIPSNAAVVRLSCLNDVAGMNGVRVNNKIVGAKERCLEALSIDEVLENCYSLLDKEVEFNMLTRNSEHYVTEWKYGCGWSDQAAVTMSVMKTLTTDCNVGHNMLVSGLNAVLNSPGSPSGRSTPKFSSSPVDEKP</sequence>
<evidence type="ECO:0000256" key="4">
    <source>
        <dbReference type="ARBA" id="ARBA00023098"/>
    </source>
</evidence>
<evidence type="ECO:0000256" key="3">
    <source>
        <dbReference type="ARBA" id="ARBA00022801"/>
    </source>
</evidence>
<dbReference type="InterPro" id="IPR051496">
    <property type="entry name" value="H-rev107_PLA/AT"/>
</dbReference>
<comment type="similarity">
    <text evidence="1">Belongs to the H-rev107 family.</text>
</comment>
<dbReference type="PANTHER" id="PTHR13943">
    <property type="entry name" value="HRAS-LIKE SUPPRESSOR - RELATED"/>
    <property type="match status" value="1"/>
</dbReference>
<dbReference type="PROSITE" id="PS51934">
    <property type="entry name" value="LRAT"/>
    <property type="match status" value="1"/>
</dbReference>
<dbReference type="GO" id="GO:0070292">
    <property type="term" value="P:N-acylphosphatidylethanolamine metabolic process"/>
    <property type="evidence" value="ECO:0007669"/>
    <property type="project" value="TreeGrafter"/>
</dbReference>
<evidence type="ECO:0000256" key="1">
    <source>
        <dbReference type="ARBA" id="ARBA00007824"/>
    </source>
</evidence>
<dbReference type="GO" id="GO:0016410">
    <property type="term" value="F:N-acyltransferase activity"/>
    <property type="evidence" value="ECO:0007669"/>
    <property type="project" value="TreeGrafter"/>
</dbReference>
<name>A0A8X6QI65_NEPPI</name>
<dbReference type="GO" id="GO:0004623">
    <property type="term" value="F:phospholipase A2 activity"/>
    <property type="evidence" value="ECO:0007669"/>
    <property type="project" value="TreeGrafter"/>
</dbReference>
<evidence type="ECO:0000256" key="2">
    <source>
        <dbReference type="ARBA" id="ARBA00022679"/>
    </source>
</evidence>
<dbReference type="OrthoDB" id="10051797at2759"/>
<feature type="domain" description="LRAT" evidence="6">
    <location>
        <begin position="58"/>
        <end position="171"/>
    </location>
</feature>
<keyword evidence="2" id="KW-0808">Transferase</keyword>
<dbReference type="PANTHER" id="PTHR13943:SF77">
    <property type="entry name" value="LRAT DOMAIN-CONTAINING PROTEIN"/>
    <property type="match status" value="1"/>
</dbReference>
<feature type="region of interest" description="Disordered" evidence="5">
    <location>
        <begin position="203"/>
        <end position="224"/>
    </location>
</feature>
<keyword evidence="4" id="KW-0443">Lipid metabolism</keyword>
<evidence type="ECO:0000313" key="7">
    <source>
        <dbReference type="EMBL" id="GFU20117.1"/>
    </source>
</evidence>
<dbReference type="EMBL" id="BMAW01031215">
    <property type="protein sequence ID" value="GFU20117.1"/>
    <property type="molecule type" value="Genomic_DNA"/>
</dbReference>
<keyword evidence="3" id="KW-0378">Hydrolase</keyword>
<proteinExistence type="inferred from homology"/>
<organism evidence="7 8">
    <name type="scientific">Nephila pilipes</name>
    <name type="common">Giant wood spider</name>
    <name type="synonym">Nephila maculata</name>
    <dbReference type="NCBI Taxonomy" id="299642"/>
    <lineage>
        <taxon>Eukaryota</taxon>
        <taxon>Metazoa</taxon>
        <taxon>Ecdysozoa</taxon>
        <taxon>Arthropoda</taxon>
        <taxon>Chelicerata</taxon>
        <taxon>Arachnida</taxon>
        <taxon>Araneae</taxon>
        <taxon>Araneomorphae</taxon>
        <taxon>Entelegynae</taxon>
        <taxon>Araneoidea</taxon>
        <taxon>Nephilidae</taxon>
        <taxon>Nephila</taxon>
    </lineage>
</organism>
<evidence type="ECO:0000313" key="8">
    <source>
        <dbReference type="Proteomes" id="UP000887013"/>
    </source>
</evidence>
<accession>A0A8X6QI65</accession>
<evidence type="ECO:0000259" key="6">
    <source>
        <dbReference type="PROSITE" id="PS51934"/>
    </source>
</evidence>
<dbReference type="GO" id="GO:0005737">
    <property type="term" value="C:cytoplasm"/>
    <property type="evidence" value="ECO:0007669"/>
    <property type="project" value="TreeGrafter"/>
</dbReference>
<protein>
    <submittedName>
        <fullName evidence="7">Phospholipid-metabolizing enzyme A-C1</fullName>
    </submittedName>
</protein>
<dbReference type="Gene3D" id="3.90.1720.10">
    <property type="entry name" value="endopeptidase domain like (from Nostoc punctiforme)"/>
    <property type="match status" value="1"/>
</dbReference>
<evidence type="ECO:0000256" key="5">
    <source>
        <dbReference type="SAM" id="MobiDB-lite"/>
    </source>
</evidence>
<dbReference type="GO" id="GO:0008970">
    <property type="term" value="F:phospholipase A1 activity"/>
    <property type="evidence" value="ECO:0007669"/>
    <property type="project" value="TreeGrafter"/>
</dbReference>
<dbReference type="AlphaFoldDB" id="A0A8X6QI65"/>
<gene>
    <name evidence="7" type="primary">NCL1_30034</name>
    <name evidence="7" type="ORF">NPIL_151121</name>
</gene>
<dbReference type="Proteomes" id="UP000887013">
    <property type="component" value="Unassembled WGS sequence"/>
</dbReference>
<comment type="caution">
    <text evidence="7">The sequence shown here is derived from an EMBL/GenBank/DDBJ whole genome shotgun (WGS) entry which is preliminary data.</text>
</comment>
<reference evidence="7" key="1">
    <citation type="submission" date="2020-08" db="EMBL/GenBank/DDBJ databases">
        <title>Multicomponent nature underlies the extraordinary mechanical properties of spider dragline silk.</title>
        <authorList>
            <person name="Kono N."/>
            <person name="Nakamura H."/>
            <person name="Mori M."/>
            <person name="Yoshida Y."/>
            <person name="Ohtoshi R."/>
            <person name="Malay A.D."/>
            <person name="Moran D.A.P."/>
            <person name="Tomita M."/>
            <person name="Numata K."/>
            <person name="Arakawa K."/>
        </authorList>
    </citation>
    <scope>NUCLEOTIDE SEQUENCE</scope>
</reference>
<dbReference type="InterPro" id="IPR007053">
    <property type="entry name" value="LRAT_dom"/>
</dbReference>
<dbReference type="Pfam" id="PF04970">
    <property type="entry name" value="LRAT"/>
    <property type="match status" value="1"/>
</dbReference>
<keyword evidence="8" id="KW-1185">Reference proteome</keyword>